<sequence>MGSSGVSVVIRADASQSIGMGHRVRCSVLADVFKRKGADVRFVTRPDCVYDEADLLIKDEASWLSISSQADIAVVDHYGFDRNMIAQTYESQPNMLVLDDNNNRGALDARWLLNPLTLSYNTSRIQHPFVGPKYALLRPQFAVLKNLNVERRKLLLTFGGSDPLNLTLPFIKSLLRKGFSSNDMLVMVGGLAEQRDLICSLCDERSIEHYVDTSRVASLMSISRYALSAAGGTLFELACMGVPSYFIQVARNQKEALQEHTALGWCTSADFSQGFSDEDVSNVVDGVMLNWNRPTISDQESIARCAVDGVGSSHVVNQMLSNLRDN</sequence>
<dbReference type="GO" id="GO:0016740">
    <property type="term" value="F:transferase activity"/>
    <property type="evidence" value="ECO:0007669"/>
    <property type="project" value="UniProtKB-KW"/>
</dbReference>
<gene>
    <name evidence="1" type="ORF">DFP79_2801</name>
</gene>
<dbReference type="EMBL" id="SNXC01000014">
    <property type="protein sequence ID" value="TDO96229.1"/>
    <property type="molecule type" value="Genomic_DNA"/>
</dbReference>
<keyword evidence="1" id="KW-0808">Transferase</keyword>
<evidence type="ECO:0000313" key="1">
    <source>
        <dbReference type="EMBL" id="TDO96229.1"/>
    </source>
</evidence>
<dbReference type="AlphaFoldDB" id="A0A4R6M7W8"/>
<comment type="caution">
    <text evidence="1">The sequence shown here is derived from an EMBL/GenBank/DDBJ whole genome shotgun (WGS) entry which is preliminary data.</text>
</comment>
<protein>
    <submittedName>
        <fullName evidence="1">Spore coat polysaccharide biosynthesis predicted glycosyltransferase SpsG</fullName>
    </submittedName>
</protein>
<keyword evidence="2" id="KW-1185">Reference proteome</keyword>
<dbReference type="Proteomes" id="UP000294656">
    <property type="component" value="Unassembled WGS sequence"/>
</dbReference>
<dbReference type="SUPFAM" id="SSF53756">
    <property type="entry name" value="UDP-Glycosyltransferase/glycogen phosphorylase"/>
    <property type="match status" value="1"/>
</dbReference>
<reference evidence="1 2" key="1">
    <citation type="submission" date="2019-03" db="EMBL/GenBank/DDBJ databases">
        <title>Genomic Encyclopedia of Type Strains, Phase III (KMG-III): the genomes of soil and plant-associated and newly described type strains.</title>
        <authorList>
            <person name="Whitman W."/>
        </authorList>
    </citation>
    <scope>NUCLEOTIDE SEQUENCE [LARGE SCALE GENOMIC DNA]</scope>
    <source>
        <strain evidence="1 2">CECT 7378</strain>
    </source>
</reference>
<proteinExistence type="predicted"/>
<dbReference type="OrthoDB" id="9788924at2"/>
<accession>A0A4R6M7W8</accession>
<organism evidence="1 2">
    <name type="scientific">Marinomonas balearica</name>
    <dbReference type="NCBI Taxonomy" id="491947"/>
    <lineage>
        <taxon>Bacteria</taxon>
        <taxon>Pseudomonadati</taxon>
        <taxon>Pseudomonadota</taxon>
        <taxon>Gammaproteobacteria</taxon>
        <taxon>Oceanospirillales</taxon>
        <taxon>Oceanospirillaceae</taxon>
        <taxon>Marinomonas</taxon>
    </lineage>
</organism>
<name>A0A4R6M7W8_9GAMM</name>
<dbReference type="Gene3D" id="3.40.50.11190">
    <property type="match status" value="1"/>
</dbReference>
<evidence type="ECO:0000313" key="2">
    <source>
        <dbReference type="Proteomes" id="UP000294656"/>
    </source>
</evidence>
<dbReference type="RefSeq" id="WP_133504529.1">
    <property type="nucleotide sequence ID" value="NZ_SNXC01000014.1"/>
</dbReference>
<dbReference type="Gene3D" id="3.40.50.2000">
    <property type="entry name" value="Glycogen Phosphorylase B"/>
    <property type="match status" value="1"/>
</dbReference>